<keyword evidence="2" id="KW-0233">DNA recombination</keyword>
<dbReference type="NCBIfam" id="TIGR02772">
    <property type="entry name" value="Ku_bact"/>
    <property type="match status" value="1"/>
</dbReference>
<organism evidence="5 6">
    <name type="scientific">Methylobacterium haplocladii</name>
    <dbReference type="NCBI Taxonomy" id="1176176"/>
    <lineage>
        <taxon>Bacteria</taxon>
        <taxon>Pseudomonadati</taxon>
        <taxon>Pseudomonadota</taxon>
        <taxon>Alphaproteobacteria</taxon>
        <taxon>Hyphomicrobiales</taxon>
        <taxon>Methylobacteriaceae</taxon>
        <taxon>Methylobacterium</taxon>
    </lineage>
</organism>
<sequence>MATRANWKGHLRLSLVSCSVGLYPAVSSSSHLKCHTINRETGNRIRQLIVDSVTDEPVDREDQIKGCEVAKDDLVPIEADELDEIALESTHTINIEAFCHRDEVDERYLDRPYYLAAEDKISREAFAVIRDAMKKKGMAGLGRLVIYKRERIVLLEPYGKGLLATLLRYQDEIRSPTAYFEDMPDGKTTDEMRSLAEELIDRATKTFDPSKFEDRYEGALIALVQGKATKPAKGQKGSGAKAEPPKSGNVVSLMEALKRSIDSEKSSTAAGPATGKVAPSKRSTSKSSGRATKGAGRKTKKAA</sequence>
<reference evidence="5 6" key="1">
    <citation type="submission" date="2019-07" db="EMBL/GenBank/DDBJ databases">
        <title>Whole genome shotgun sequence of Methylobacterium haplocladii NBRC 107714.</title>
        <authorList>
            <person name="Hosoyama A."/>
            <person name="Uohara A."/>
            <person name="Ohji S."/>
            <person name="Ichikawa N."/>
        </authorList>
    </citation>
    <scope>NUCLEOTIDE SEQUENCE [LARGE SCALE GENOMIC DNA]</scope>
    <source>
        <strain evidence="5 6">NBRC 107714</strain>
    </source>
</reference>
<dbReference type="GO" id="GO:0006310">
    <property type="term" value="P:DNA recombination"/>
    <property type="evidence" value="ECO:0007669"/>
    <property type="project" value="UniProtKB-KW"/>
</dbReference>
<name>A0A512IK81_9HYPH</name>
<dbReference type="Pfam" id="PF02735">
    <property type="entry name" value="Ku"/>
    <property type="match status" value="1"/>
</dbReference>
<dbReference type="OrthoDB" id="9780854at2"/>
<keyword evidence="2" id="KW-0227">DNA damage</keyword>
<keyword evidence="2" id="KW-0234">DNA repair</keyword>
<dbReference type="PANTHER" id="PTHR41251">
    <property type="entry name" value="NON-HOMOLOGOUS END JOINING PROTEIN KU"/>
    <property type="match status" value="1"/>
</dbReference>
<dbReference type="InterPro" id="IPR016194">
    <property type="entry name" value="SPOC-like_C_dom_sf"/>
</dbReference>
<dbReference type="PIRSF" id="PIRSF006493">
    <property type="entry name" value="Prok_Ku"/>
    <property type="match status" value="1"/>
</dbReference>
<comment type="function">
    <text evidence="2">With LigD forms a non-homologous end joining (NHEJ) DNA repair enzyme, which repairs dsDNA breaks with reduced fidelity. Binds linear dsDNA with 5'- and 3'- overhangs but not closed circular dsDNA nor ssDNA. Recruits and stimulates the ligase activity of LigD.</text>
</comment>
<keyword evidence="1 2" id="KW-0238">DNA-binding</keyword>
<dbReference type="HAMAP" id="MF_01875">
    <property type="entry name" value="Prokaryotic_Ku"/>
    <property type="match status" value="1"/>
</dbReference>
<accession>A0A512IK81</accession>
<dbReference type="GO" id="GO:0006303">
    <property type="term" value="P:double-strand break repair via nonhomologous end joining"/>
    <property type="evidence" value="ECO:0007669"/>
    <property type="project" value="UniProtKB-UniRule"/>
</dbReference>
<evidence type="ECO:0000256" key="1">
    <source>
        <dbReference type="ARBA" id="ARBA00023125"/>
    </source>
</evidence>
<dbReference type="SMART" id="SM00559">
    <property type="entry name" value="Ku78"/>
    <property type="match status" value="1"/>
</dbReference>
<dbReference type="InterPro" id="IPR009187">
    <property type="entry name" value="Prok_Ku"/>
</dbReference>
<evidence type="ECO:0000256" key="3">
    <source>
        <dbReference type="SAM" id="MobiDB-lite"/>
    </source>
</evidence>
<dbReference type="Gene3D" id="2.40.290.10">
    <property type="match status" value="1"/>
</dbReference>
<comment type="caution">
    <text evidence="5">The sequence shown here is derived from an EMBL/GenBank/DDBJ whole genome shotgun (WGS) entry which is preliminary data.</text>
</comment>
<gene>
    <name evidence="2 5" type="primary">ku</name>
    <name evidence="5" type="ORF">MHA02_05210</name>
</gene>
<evidence type="ECO:0000313" key="5">
    <source>
        <dbReference type="EMBL" id="GEO98133.1"/>
    </source>
</evidence>
<dbReference type="InterPro" id="IPR006164">
    <property type="entry name" value="DNA_bd_Ku70/Ku80"/>
</dbReference>
<dbReference type="RefSeq" id="WP_147076583.1">
    <property type="nucleotide sequence ID" value="NZ_BJZT01000005.1"/>
</dbReference>
<evidence type="ECO:0000256" key="2">
    <source>
        <dbReference type="HAMAP-Rule" id="MF_01875"/>
    </source>
</evidence>
<dbReference type="AlphaFoldDB" id="A0A512IK81"/>
<dbReference type="CDD" id="cd00789">
    <property type="entry name" value="KU_like"/>
    <property type="match status" value="1"/>
</dbReference>
<feature type="compositionally biased region" description="Basic and acidic residues" evidence="3">
    <location>
        <begin position="256"/>
        <end position="265"/>
    </location>
</feature>
<feature type="region of interest" description="Disordered" evidence="3">
    <location>
        <begin position="228"/>
        <end position="303"/>
    </location>
</feature>
<comment type="subunit">
    <text evidence="2">Homodimer. Interacts with LigD.</text>
</comment>
<feature type="domain" description="Ku" evidence="4">
    <location>
        <begin position="55"/>
        <end position="184"/>
    </location>
</feature>
<comment type="similarity">
    <text evidence="2">Belongs to the prokaryotic Ku family.</text>
</comment>
<dbReference type="Proteomes" id="UP000321258">
    <property type="component" value="Unassembled WGS sequence"/>
</dbReference>
<dbReference type="PANTHER" id="PTHR41251:SF1">
    <property type="entry name" value="NON-HOMOLOGOUS END JOINING PROTEIN KU"/>
    <property type="match status" value="1"/>
</dbReference>
<dbReference type="EMBL" id="BJZT01000005">
    <property type="protein sequence ID" value="GEO98133.1"/>
    <property type="molecule type" value="Genomic_DNA"/>
</dbReference>
<proteinExistence type="inferred from homology"/>
<evidence type="ECO:0000259" key="4">
    <source>
        <dbReference type="SMART" id="SM00559"/>
    </source>
</evidence>
<dbReference type="GO" id="GO:0003690">
    <property type="term" value="F:double-stranded DNA binding"/>
    <property type="evidence" value="ECO:0007669"/>
    <property type="project" value="UniProtKB-UniRule"/>
</dbReference>
<evidence type="ECO:0000313" key="6">
    <source>
        <dbReference type="Proteomes" id="UP000321258"/>
    </source>
</evidence>
<protein>
    <recommendedName>
        <fullName evidence="2">Non-homologous end joining protein Ku</fullName>
    </recommendedName>
</protein>
<keyword evidence="6" id="KW-1185">Reference proteome</keyword>
<dbReference type="SUPFAM" id="SSF100939">
    <property type="entry name" value="SPOC domain-like"/>
    <property type="match status" value="1"/>
</dbReference>